<reference evidence="2" key="1">
    <citation type="journal article" date="2014" name="Genome Biol. Evol.">
        <title>Pangenome evidence for extensive interdomain horizontal transfer affecting lineage core and shell genes in uncultured planktonic thaumarchaeota and euryarchaeota.</title>
        <authorList>
            <person name="Deschamps P."/>
            <person name="Zivanovic Y."/>
            <person name="Moreira D."/>
            <person name="Rodriguez-Valera F."/>
            <person name="Lopez-Garcia P."/>
        </authorList>
    </citation>
    <scope>NUCLEOTIDE SEQUENCE</scope>
</reference>
<dbReference type="AlphaFoldDB" id="A0A075FWZ4"/>
<organism evidence="2">
    <name type="scientific">uncultured marine group II/III euryarchaeote AD1000_41_D11</name>
    <dbReference type="NCBI Taxonomy" id="1457766"/>
    <lineage>
        <taxon>Archaea</taxon>
        <taxon>Methanobacteriati</taxon>
        <taxon>Methanobacteriota</taxon>
        <taxon>environmental samples</taxon>
    </lineage>
</organism>
<feature type="transmembrane region" description="Helical" evidence="1">
    <location>
        <begin position="65"/>
        <end position="88"/>
    </location>
</feature>
<keyword evidence="1" id="KW-0472">Membrane</keyword>
<feature type="transmembrane region" description="Helical" evidence="1">
    <location>
        <begin position="38"/>
        <end position="59"/>
    </location>
</feature>
<keyword evidence="1" id="KW-0812">Transmembrane</keyword>
<evidence type="ECO:0000256" key="1">
    <source>
        <dbReference type="SAM" id="Phobius"/>
    </source>
</evidence>
<name>A0A075FWZ4_9EURY</name>
<proteinExistence type="predicted"/>
<accession>A0A075FWZ4</accession>
<feature type="transmembrane region" description="Helical" evidence="1">
    <location>
        <begin position="6"/>
        <end position="26"/>
    </location>
</feature>
<dbReference type="InterPro" id="IPR046487">
    <property type="entry name" value="DUF6580"/>
</dbReference>
<feature type="transmembrane region" description="Helical" evidence="1">
    <location>
        <begin position="150"/>
        <end position="172"/>
    </location>
</feature>
<dbReference type="Pfam" id="PF20221">
    <property type="entry name" value="DUF6580"/>
    <property type="match status" value="1"/>
</dbReference>
<keyword evidence="1" id="KW-1133">Transmembrane helix</keyword>
<evidence type="ECO:0000313" key="2">
    <source>
        <dbReference type="EMBL" id="AIE93956.1"/>
    </source>
</evidence>
<sequence>MTNTKIPILSTAILLFVLGFGGRIMLHDYHNFETVMVSVFLASMLLPLNIALLVTMSIMVLSDLYLGYMGATKILIFTYTGFLLVSLISSKFKNKLEGKFTSGTVYKFTSSGIIFALVYDTWTNFGVFWLSYEHTLDNLFLVYALGLPFMIYHLLSSIITFSLIGFPVYCILTKKTDSDNISEQNIKFEI</sequence>
<dbReference type="EMBL" id="KF900408">
    <property type="protein sequence ID" value="AIE93956.1"/>
    <property type="molecule type" value="Genomic_DNA"/>
</dbReference>
<feature type="transmembrane region" description="Helical" evidence="1">
    <location>
        <begin position="108"/>
        <end position="130"/>
    </location>
</feature>
<protein>
    <submittedName>
        <fullName evidence="2">Uncharacterized protein</fullName>
    </submittedName>
</protein>